<name>A0A6S7G024_PARCT</name>
<dbReference type="AlphaFoldDB" id="A0A6S7G024"/>
<dbReference type="Proteomes" id="UP001152795">
    <property type="component" value="Unassembled WGS sequence"/>
</dbReference>
<keyword evidence="2" id="KW-1185">Reference proteome</keyword>
<sequence length="861" mass="98959">MIIRVDKCSTFGIKKHLTKSIQYLPKLFVNDDLVPRTEMGKSFRYLGCYFDFNMSDEEHKSELLDVFNDIMNKINELPLHPKNKILPHSRYLLSKISWDFTVSDISTTWICETLDSTATKHIRKWLELPVPATLSNVLLPQNKFGLNIILPSTKPIQCQTVSRSDLKYSPNVDINNLWAVTSTNKNIQYDIYKDTKDVLKAVRKENEQILQNHLISQGSFFSSIMNHSTSTFNSLWSSVQSKLPKNIFNFTIRYINNTLPTRKNLSKWGLSSTSDCSPRSSPETLLHVIAGCKTYLDEGRFTWRHDSVLNFLASTLTAVKNSTLYADIPGFMNPSVITGDRLRPDLLLVTENRCLYILELTVGYESNLLVNTNRKRQKYRDLINEQEADYDKVKFVNLSLSTLGVFGRSCENFDGMLSSLKCDAKYSKYIKKQIVNICIRTSYYVFCKRNKNFPVLKKGIKLPQNDAEWSTANNYFKFALELNAPIRAQDLSSSILQLNNVVYNYFADNFGHAEKVPDKALVDKYRDQTGQKLKKSLKKLKLSNAEPHEIKYVSRTLREKLRNASQNNLDDQTTQNHNEVFNHDNYIGRNFWGYVKNILNKNTSLLPTFSMIECLTYFKRTLSAINTHKLFCIPSGIPKLSEPVINFDLEPPTYRQVTNIIRRMKACASPCPLDQLSIICFKRCPFLHTYLTEVIRSVWSLKSVPAEWKKACSVLIHKKGNTNDHSNFRPITLESIPLKVFTSYLRNAMFSFLTANNFIEQKIQKGFTPNLSGTLEHTAQMTNIINQARIKQRSVAITLLDLKNAFGEVHHNLIQSVLDYHHIPEQINEIKIIKSLYTDFNTTIITAEFSTPFITVGRGVL</sequence>
<evidence type="ECO:0000313" key="2">
    <source>
        <dbReference type="Proteomes" id="UP001152795"/>
    </source>
</evidence>
<evidence type="ECO:0000313" key="1">
    <source>
        <dbReference type="EMBL" id="CAB3981892.1"/>
    </source>
</evidence>
<proteinExistence type="predicted"/>
<organism evidence="1 2">
    <name type="scientific">Paramuricea clavata</name>
    <name type="common">Red gorgonian</name>
    <name type="synonym">Violescent sea-whip</name>
    <dbReference type="NCBI Taxonomy" id="317549"/>
    <lineage>
        <taxon>Eukaryota</taxon>
        <taxon>Metazoa</taxon>
        <taxon>Cnidaria</taxon>
        <taxon>Anthozoa</taxon>
        <taxon>Octocorallia</taxon>
        <taxon>Malacalcyonacea</taxon>
        <taxon>Plexauridae</taxon>
        <taxon>Paramuricea</taxon>
    </lineage>
</organism>
<accession>A0A6S7G024</accession>
<dbReference type="EMBL" id="CACRXK020000439">
    <property type="protein sequence ID" value="CAB3981892.1"/>
    <property type="molecule type" value="Genomic_DNA"/>
</dbReference>
<protein>
    <submittedName>
        <fullName evidence="1">Uncharacterized protein</fullName>
    </submittedName>
</protein>
<dbReference type="OrthoDB" id="447743at2759"/>
<reference evidence="1" key="1">
    <citation type="submission" date="2020-04" db="EMBL/GenBank/DDBJ databases">
        <authorList>
            <person name="Alioto T."/>
            <person name="Alioto T."/>
            <person name="Gomez Garrido J."/>
        </authorList>
    </citation>
    <scope>NUCLEOTIDE SEQUENCE</scope>
    <source>
        <strain evidence="1">A484AB</strain>
    </source>
</reference>
<comment type="caution">
    <text evidence="1">The sequence shown here is derived from an EMBL/GenBank/DDBJ whole genome shotgun (WGS) entry which is preliminary data.</text>
</comment>
<dbReference type="PANTHER" id="PTHR19446">
    <property type="entry name" value="REVERSE TRANSCRIPTASES"/>
    <property type="match status" value="1"/>
</dbReference>
<gene>
    <name evidence="1" type="ORF">PACLA_8A033006</name>
</gene>